<comment type="caution">
    <text evidence="13">The sequence shown here is derived from an EMBL/GenBank/DDBJ whole genome shotgun (WGS) entry which is preliminary data.</text>
</comment>
<dbReference type="STRING" id="5353.A0A1Q3E174"/>
<dbReference type="Pfam" id="PF01794">
    <property type="entry name" value="Ferric_reduct"/>
    <property type="match status" value="1"/>
</dbReference>
<dbReference type="InterPro" id="IPR039261">
    <property type="entry name" value="FNR_nucleotide-bd"/>
</dbReference>
<feature type="transmembrane region" description="Helical" evidence="10">
    <location>
        <begin position="255"/>
        <end position="272"/>
    </location>
</feature>
<evidence type="ECO:0000256" key="2">
    <source>
        <dbReference type="ARBA" id="ARBA00022448"/>
    </source>
</evidence>
<sequence>MSTIAASFVARAAAAGAATILSANGTSSGATSTNGTTTAAAAAGGAATGGGGAAAAGPSDFQIVWSIDIILLSIIALLFLLRLPRFLARMYRFSEWTSGLILRNRPYHMRTNGRRVQFSMSNNVSMDDLATDDSHATYQEKAFAQRISTTGAQAQGSYPPHVSNCITFFRPLLKVMHARINTGVSFSHVAMMLFWTGVIVFPAFYMTEAFTDPVRFGYITASQLPFVYAFGTKNNVLATFLGIGYEKINFMHRHAGRIVLVSVNVHGLGYIYKWCLASSFMEEIANPKCYWGLIGMICIDGLFLFSTEFVRKKAYNIFLATHISALSVLVIAMFNHYDGAIPWAYACAAFYLFDLLLRITKTRVSTATLRAIPELGVTRVEIPNINSGWRAVADGPEGMVLFCKKVGSWTNRLYDMANTTGSEDNGRKVSVIAQGPYGGLGNCMVSSFSAATFVCGGSGITLATSTMQELIQKDLDGESRVKSIELIWTVQDASALIPMLPLFTSMIQQSVFTPIRISVFYTRAPIGKFPFADDFFRSTSLTLSPGRPKFHKQLEETITRTTALNSSVKGGNTCVRLTHIEEIKSEGSRSMQRLSGGREHHGVSSRFSSTVTICYFINKMIPDIPPNYPPARPDLKAFRPPKSQSKIAYWVWRVHMWIEGTFSLAMLEPWEKLLLLIIFLTTFTLLATGIVRYLPHHISVMKGRAVYYLWGSESGESPVFQWLGKTAGSNGGKFYSYGLSWFNNYTLIVLSLPQSICIRHICLPDCLQLILKRRPSPPDTFKADIDKRKNNFAYGSTSSNWSLIVTSNRELRKCVLLTALRVPIAENKLRRDEITTGISMIRDIPPHYPPARPNLKAFRAPDKSQSKFLYLLWRIRMWVEGTFGLAVLEPWEKALLLVIFLITSILLNLAYTLGQLNKHREALDLEQPLVKTSKKVLGEEHPDTLYRIQKLAATFRKLGQFKDAFDIEHTLPESLRNFQGPKTRSGIPPVDPDLHKRRRKTI</sequence>
<dbReference type="CDD" id="cd06186">
    <property type="entry name" value="NOX_Duox_like_FAD_NADP"/>
    <property type="match status" value="1"/>
</dbReference>
<keyword evidence="7" id="KW-0406">Ion transport</keyword>
<protein>
    <submittedName>
        <fullName evidence="13">Iron reductase</fullName>
    </submittedName>
</protein>
<accession>A0A1Q3E174</accession>
<evidence type="ECO:0000259" key="11">
    <source>
        <dbReference type="Pfam" id="PF01794"/>
    </source>
</evidence>
<name>A0A1Q3E174_LENED</name>
<dbReference type="Pfam" id="PF08030">
    <property type="entry name" value="NAD_binding_6"/>
    <property type="match status" value="1"/>
</dbReference>
<keyword evidence="3 10" id="KW-0812">Transmembrane</keyword>
<dbReference type="GO" id="GO:0006879">
    <property type="term" value="P:intracellular iron ion homeostasis"/>
    <property type="evidence" value="ECO:0007669"/>
    <property type="project" value="TreeGrafter"/>
</dbReference>
<evidence type="ECO:0000256" key="9">
    <source>
        <dbReference type="SAM" id="MobiDB-lite"/>
    </source>
</evidence>
<comment type="subcellular location">
    <subcellularLocation>
        <location evidence="1">Endoplasmic reticulum membrane</location>
        <topology evidence="1">Multi-pass membrane protein</topology>
    </subcellularLocation>
</comment>
<keyword evidence="2" id="KW-0813">Transport</keyword>
<feature type="transmembrane region" description="Helical" evidence="10">
    <location>
        <begin position="284"/>
        <end position="305"/>
    </location>
</feature>
<dbReference type="AlphaFoldDB" id="A0A1Q3E174"/>
<evidence type="ECO:0000313" key="14">
    <source>
        <dbReference type="Proteomes" id="UP000188533"/>
    </source>
</evidence>
<dbReference type="GO" id="GO:0006826">
    <property type="term" value="P:iron ion transport"/>
    <property type="evidence" value="ECO:0007669"/>
    <property type="project" value="TreeGrafter"/>
</dbReference>
<feature type="domain" description="Ferric reductase NAD binding" evidence="12">
    <location>
        <begin position="452"/>
        <end position="523"/>
    </location>
</feature>
<dbReference type="InterPro" id="IPR024512">
    <property type="entry name" value="Ser_palmitoyltrfase_ssu-like"/>
</dbReference>
<dbReference type="PANTHER" id="PTHR32361">
    <property type="entry name" value="FERRIC/CUPRIC REDUCTASE TRANSMEMBRANE COMPONENT"/>
    <property type="match status" value="1"/>
</dbReference>
<feature type="transmembrane region" description="Helical" evidence="10">
    <location>
        <begin position="317"/>
        <end position="334"/>
    </location>
</feature>
<dbReference type="InterPro" id="IPR013121">
    <property type="entry name" value="Fe_red_NAD-bd_6"/>
</dbReference>
<evidence type="ECO:0000256" key="5">
    <source>
        <dbReference type="ARBA" id="ARBA00022989"/>
    </source>
</evidence>
<evidence type="ECO:0000256" key="10">
    <source>
        <dbReference type="SAM" id="Phobius"/>
    </source>
</evidence>
<feature type="transmembrane region" description="Helical" evidence="10">
    <location>
        <begin position="894"/>
        <end position="913"/>
    </location>
</feature>
<dbReference type="PANTHER" id="PTHR32361:SF28">
    <property type="entry name" value="FRP1P"/>
    <property type="match status" value="1"/>
</dbReference>
<dbReference type="EMBL" id="BDGU01000046">
    <property type="protein sequence ID" value="GAW00950.1"/>
    <property type="molecule type" value="Genomic_DNA"/>
</dbReference>
<feature type="transmembrane region" description="Helical" evidence="10">
    <location>
        <begin position="225"/>
        <end position="243"/>
    </location>
</feature>
<gene>
    <name evidence="13" type="ORF">LENED_002512</name>
</gene>
<dbReference type="Proteomes" id="UP000188533">
    <property type="component" value="Unassembled WGS sequence"/>
</dbReference>
<dbReference type="InterPro" id="IPR051410">
    <property type="entry name" value="Ferric/Cupric_Reductase"/>
</dbReference>
<evidence type="ECO:0000313" key="13">
    <source>
        <dbReference type="EMBL" id="GAW00950.1"/>
    </source>
</evidence>
<feature type="transmembrane region" description="Helical" evidence="10">
    <location>
        <begin position="184"/>
        <end position="205"/>
    </location>
</feature>
<dbReference type="Pfam" id="PF13374">
    <property type="entry name" value="TPR_10"/>
    <property type="match status" value="1"/>
</dbReference>
<reference evidence="13 14" key="2">
    <citation type="submission" date="2017-02" db="EMBL/GenBank/DDBJ databases">
        <title>A genome survey and senescence transcriptome analysis in Lentinula edodes.</title>
        <authorList>
            <person name="Sakamoto Y."/>
            <person name="Nakade K."/>
            <person name="Sato S."/>
            <person name="Yoshida Y."/>
            <person name="Miyazaki K."/>
            <person name="Natsume S."/>
            <person name="Konno N."/>
        </authorList>
    </citation>
    <scope>NUCLEOTIDE SEQUENCE [LARGE SCALE GENOMIC DNA]</scope>
    <source>
        <strain evidence="13 14">NBRC 111202</strain>
    </source>
</reference>
<keyword evidence="4" id="KW-0256">Endoplasmic reticulum</keyword>
<dbReference type="InterPro" id="IPR013130">
    <property type="entry name" value="Fe3_Rdtase_TM_dom"/>
</dbReference>
<feature type="transmembrane region" description="Helical" evidence="10">
    <location>
        <begin position="340"/>
        <end position="357"/>
    </location>
</feature>
<evidence type="ECO:0000256" key="3">
    <source>
        <dbReference type="ARBA" id="ARBA00022692"/>
    </source>
</evidence>
<evidence type="ECO:0000256" key="6">
    <source>
        <dbReference type="ARBA" id="ARBA00023002"/>
    </source>
</evidence>
<dbReference type="Gene3D" id="1.25.40.10">
    <property type="entry name" value="Tetratricopeptide repeat domain"/>
    <property type="match status" value="1"/>
</dbReference>
<dbReference type="Pfam" id="PF11779">
    <property type="entry name" value="SPT_ssu-like"/>
    <property type="match status" value="1"/>
</dbReference>
<keyword evidence="5 10" id="KW-1133">Transmembrane helix</keyword>
<feature type="domain" description="Ferric oxidoreductase" evidence="11">
    <location>
        <begin position="217"/>
        <end position="332"/>
    </location>
</feature>
<dbReference type="GO" id="GO:0015677">
    <property type="term" value="P:copper ion import"/>
    <property type="evidence" value="ECO:0007669"/>
    <property type="project" value="TreeGrafter"/>
</dbReference>
<evidence type="ECO:0000256" key="7">
    <source>
        <dbReference type="ARBA" id="ARBA00023065"/>
    </source>
</evidence>
<feature type="transmembrane region" description="Helical" evidence="10">
    <location>
        <begin position="63"/>
        <end position="83"/>
    </location>
</feature>
<evidence type="ECO:0000256" key="1">
    <source>
        <dbReference type="ARBA" id="ARBA00004477"/>
    </source>
</evidence>
<keyword evidence="6" id="KW-0560">Oxidoreductase</keyword>
<evidence type="ECO:0000256" key="8">
    <source>
        <dbReference type="ARBA" id="ARBA00023136"/>
    </source>
</evidence>
<feature type="region of interest" description="Disordered" evidence="9">
    <location>
        <begin position="976"/>
        <end position="1002"/>
    </location>
</feature>
<keyword evidence="8 10" id="KW-0472">Membrane</keyword>
<dbReference type="InterPro" id="IPR011990">
    <property type="entry name" value="TPR-like_helical_dom_sf"/>
</dbReference>
<dbReference type="Gene3D" id="3.40.50.80">
    <property type="entry name" value="Nucleotide-binding domain of ferredoxin-NADP reductase (FNR) module"/>
    <property type="match status" value="1"/>
</dbReference>
<dbReference type="GO" id="GO:0005886">
    <property type="term" value="C:plasma membrane"/>
    <property type="evidence" value="ECO:0007669"/>
    <property type="project" value="TreeGrafter"/>
</dbReference>
<dbReference type="GO" id="GO:0005789">
    <property type="term" value="C:endoplasmic reticulum membrane"/>
    <property type="evidence" value="ECO:0007669"/>
    <property type="project" value="UniProtKB-SubCell"/>
</dbReference>
<evidence type="ECO:0000259" key="12">
    <source>
        <dbReference type="Pfam" id="PF08030"/>
    </source>
</evidence>
<proteinExistence type="predicted"/>
<evidence type="ECO:0000256" key="4">
    <source>
        <dbReference type="ARBA" id="ARBA00022824"/>
    </source>
</evidence>
<keyword evidence="14" id="KW-1185">Reference proteome</keyword>
<dbReference type="GO" id="GO:0000293">
    <property type="term" value="F:ferric-chelate reductase activity"/>
    <property type="evidence" value="ECO:0007669"/>
    <property type="project" value="TreeGrafter"/>
</dbReference>
<organism evidence="13 14">
    <name type="scientific">Lentinula edodes</name>
    <name type="common">Shiitake mushroom</name>
    <name type="synonym">Lentinus edodes</name>
    <dbReference type="NCBI Taxonomy" id="5353"/>
    <lineage>
        <taxon>Eukaryota</taxon>
        <taxon>Fungi</taxon>
        <taxon>Dikarya</taxon>
        <taxon>Basidiomycota</taxon>
        <taxon>Agaricomycotina</taxon>
        <taxon>Agaricomycetes</taxon>
        <taxon>Agaricomycetidae</taxon>
        <taxon>Agaricales</taxon>
        <taxon>Marasmiineae</taxon>
        <taxon>Omphalotaceae</taxon>
        <taxon>Lentinula</taxon>
    </lineage>
</organism>
<feature type="transmembrane region" description="Helical" evidence="10">
    <location>
        <begin position="673"/>
        <end position="694"/>
    </location>
</feature>
<reference evidence="13 14" key="1">
    <citation type="submission" date="2016-08" db="EMBL/GenBank/DDBJ databases">
        <authorList>
            <consortium name="Lentinula edodes genome sequencing consortium"/>
            <person name="Sakamoto Y."/>
            <person name="Nakade K."/>
            <person name="Sato S."/>
            <person name="Yoshida Y."/>
            <person name="Miyazaki K."/>
            <person name="Natsume S."/>
            <person name="Konno N."/>
        </authorList>
    </citation>
    <scope>NUCLEOTIDE SEQUENCE [LARGE SCALE GENOMIC DNA]</scope>
    <source>
        <strain evidence="13 14">NBRC 111202</strain>
    </source>
</reference>